<evidence type="ECO:0000313" key="4">
    <source>
        <dbReference type="EMBL" id="BDI07261.1"/>
    </source>
</evidence>
<gene>
    <name evidence="4" type="primary">iorB</name>
    <name evidence="4" type="ORF">CATMQ487_42310</name>
</gene>
<evidence type="ECO:0000256" key="1">
    <source>
        <dbReference type="ARBA" id="ARBA00023002"/>
    </source>
</evidence>
<keyword evidence="5" id="KW-1185">Reference proteome</keyword>
<dbReference type="Gene3D" id="3.40.920.10">
    <property type="entry name" value="Pyruvate-ferredoxin oxidoreductase, PFOR, domain III"/>
    <property type="match status" value="1"/>
</dbReference>
<dbReference type="InterPro" id="IPR002869">
    <property type="entry name" value="Pyrv_flavodox_OxRed_cen"/>
</dbReference>
<evidence type="ECO:0000259" key="3">
    <source>
        <dbReference type="Pfam" id="PF20169"/>
    </source>
</evidence>
<dbReference type="EMBL" id="AP025730">
    <property type="protein sequence ID" value="BDI07261.1"/>
    <property type="molecule type" value="Genomic_DNA"/>
</dbReference>
<keyword evidence="1" id="KW-0560">Oxidoreductase</keyword>
<feature type="domain" description="Pyruvate/ketoisovalerate oxidoreductase catalytic" evidence="2">
    <location>
        <begin position="18"/>
        <end position="210"/>
    </location>
</feature>
<sequence length="551" mass="59266">MNIDTTNHPITLLLCALGGEGGGVLADWLVEVAQRAGHAVQSTSIPGVAQRTGATTYYLEFAPRPPDPAAPTGRRPVFSLYPVPGQVDLLVSSELLETARQVSLGVTSAERSQVISSRARALTTAERMPLGDGRLDSDRLVAVLRQHSREQHLLDMAALTREAGTIVSAVMLGAVAASGVLPFARALYEAAIGTGGRTAEASRRGFAAAYEQVQRQREQGEALRKVIAAAPGVPAPPLLPPELACRFPAAVHPMLALGHARLVEYQDADYASVYADRLERVLAAEREADPHAAQSWATTREMARWLALWMAFDDIVRVADLKLRAARLARIRAEARAGNGDVLKVFDHFKPGIPEIAGLLSAPLAGALQRWDERRQRRGLAPWSFKLTLGTHTLRGALALRTLGAMRSLRPRGQRFAQEQALIEHWLAGVVDLTRRHWASGHEVALCGRLIKGYGSTNERGKAALLHVLDQLARQVPFAGDDERADAIARARQAALADDAGRALDQALVSMGAAPRPLREQPIRFVRRRPGVQAAVQAAAQGHVPGSAAGS</sequence>
<dbReference type="PANTHER" id="PTHR43854">
    <property type="entry name" value="INDOLEPYRUVATE OXIDOREDUCTASE SUBUNIT IORB"/>
    <property type="match status" value="1"/>
</dbReference>
<organism evidence="4 5">
    <name type="scientific">Sphaerotilus microaerophilus</name>
    <dbReference type="NCBI Taxonomy" id="2914710"/>
    <lineage>
        <taxon>Bacteria</taxon>
        <taxon>Pseudomonadati</taxon>
        <taxon>Pseudomonadota</taxon>
        <taxon>Betaproteobacteria</taxon>
        <taxon>Burkholderiales</taxon>
        <taxon>Sphaerotilaceae</taxon>
        <taxon>Sphaerotilus</taxon>
    </lineage>
</organism>
<dbReference type="PANTHER" id="PTHR43854:SF1">
    <property type="entry name" value="INDOLEPYRUVATE OXIDOREDUCTASE SUBUNIT IORB"/>
    <property type="match status" value="1"/>
</dbReference>
<dbReference type="InterPro" id="IPR046667">
    <property type="entry name" value="DUF6537"/>
</dbReference>
<dbReference type="Pfam" id="PF20169">
    <property type="entry name" value="DUF6537"/>
    <property type="match status" value="1"/>
</dbReference>
<dbReference type="InterPro" id="IPR019752">
    <property type="entry name" value="Pyrv/ketoisovalerate_OxRed_cat"/>
</dbReference>
<feature type="domain" description="DUF6537" evidence="3">
    <location>
        <begin position="251"/>
        <end position="469"/>
    </location>
</feature>
<protein>
    <submittedName>
        <fullName evidence="4">Indolepyruvate oxidoreductase</fullName>
    </submittedName>
</protein>
<reference evidence="4" key="1">
    <citation type="submission" date="2022-04" db="EMBL/GenBank/DDBJ databases">
        <title>Whole genome sequence of Sphaerotilus sp. FB-5.</title>
        <authorList>
            <person name="Takeda M."/>
            <person name="Narihara S."/>
            <person name="Akimoto M."/>
            <person name="Akimoto R."/>
            <person name="Nishiyashiki S."/>
            <person name="Murakami T."/>
        </authorList>
    </citation>
    <scope>NUCLEOTIDE SEQUENCE</scope>
    <source>
        <strain evidence="4">FB-5</strain>
    </source>
</reference>
<dbReference type="NCBIfam" id="NF006179">
    <property type="entry name" value="PRK08312.1"/>
    <property type="match status" value="1"/>
</dbReference>
<proteinExistence type="predicted"/>
<dbReference type="RefSeq" id="WP_251970470.1">
    <property type="nucleotide sequence ID" value="NZ_AP025730.1"/>
</dbReference>
<accession>A0ABN6PPX5</accession>
<dbReference type="Pfam" id="PF01558">
    <property type="entry name" value="POR"/>
    <property type="match status" value="1"/>
</dbReference>
<name>A0ABN6PPX5_9BURK</name>
<dbReference type="Proteomes" id="UP001057498">
    <property type="component" value="Chromosome"/>
</dbReference>
<evidence type="ECO:0000313" key="5">
    <source>
        <dbReference type="Proteomes" id="UP001057498"/>
    </source>
</evidence>
<dbReference type="SUPFAM" id="SSF53323">
    <property type="entry name" value="Pyruvate-ferredoxin oxidoreductase, PFOR, domain III"/>
    <property type="match status" value="1"/>
</dbReference>
<evidence type="ECO:0000259" key="2">
    <source>
        <dbReference type="Pfam" id="PF01558"/>
    </source>
</evidence>
<dbReference type="InterPro" id="IPR052198">
    <property type="entry name" value="IorB_Oxidoreductase"/>
</dbReference>